<dbReference type="SMART" id="SM00226">
    <property type="entry name" value="LMWPc"/>
    <property type="match status" value="1"/>
</dbReference>
<dbReference type="CDD" id="cd16345">
    <property type="entry name" value="LMWP_ArsC"/>
    <property type="match status" value="1"/>
</dbReference>
<protein>
    <submittedName>
        <fullName evidence="3">Arsenate reductase</fullName>
    </submittedName>
</protein>
<organism evidence="3 4">
    <name type="scientific">Nitrospira tepida</name>
    <dbReference type="NCBI Taxonomy" id="2973512"/>
    <lineage>
        <taxon>Bacteria</taxon>
        <taxon>Pseudomonadati</taxon>
        <taxon>Nitrospirota</taxon>
        <taxon>Nitrospiria</taxon>
        <taxon>Nitrospirales</taxon>
        <taxon>Nitrospiraceae</taxon>
        <taxon>Nitrospira</taxon>
    </lineage>
</organism>
<dbReference type="RefSeq" id="WP_289269739.1">
    <property type="nucleotide sequence ID" value="NZ_OX365700.1"/>
</dbReference>
<gene>
    <name evidence="3" type="ORF">DNFV4_03382</name>
</gene>
<evidence type="ECO:0000259" key="2">
    <source>
        <dbReference type="SMART" id="SM00226"/>
    </source>
</evidence>
<dbReference type="Proteomes" id="UP001179121">
    <property type="component" value="Chromosome"/>
</dbReference>
<evidence type="ECO:0000256" key="1">
    <source>
        <dbReference type="ARBA" id="ARBA00022849"/>
    </source>
</evidence>
<dbReference type="SUPFAM" id="SSF52788">
    <property type="entry name" value="Phosphotyrosine protein phosphatases I"/>
    <property type="match status" value="1"/>
</dbReference>
<sequence length="137" mass="15296">MSKPRVLFLCTGNSARSQMAEGWLRHLAGDRYEAASAGTEPVGLNPLAVEAMKEAGIDIAFHRSKKLDAYLGQQFDHVITVCDRAKQTCPLFHGALHTHHWSFEDPAAAKGTHAERLEAFRTIRDQIRLQIVEFLEA</sequence>
<name>A0AA86N1E4_9BACT</name>
<dbReference type="GO" id="GO:0046685">
    <property type="term" value="P:response to arsenic-containing substance"/>
    <property type="evidence" value="ECO:0007669"/>
    <property type="project" value="UniProtKB-KW"/>
</dbReference>
<dbReference type="EMBL" id="OX365700">
    <property type="protein sequence ID" value="CAI4032952.1"/>
    <property type="molecule type" value="Genomic_DNA"/>
</dbReference>
<keyword evidence="1" id="KW-0059">Arsenical resistance</keyword>
<reference evidence="3" key="1">
    <citation type="submission" date="2022-10" db="EMBL/GenBank/DDBJ databases">
        <authorList>
            <person name="Koch H."/>
        </authorList>
    </citation>
    <scope>NUCLEOTIDE SEQUENCE</scope>
    <source>
        <strain evidence="3">DNF</strain>
    </source>
</reference>
<proteinExistence type="predicted"/>
<dbReference type="Gene3D" id="3.40.50.2300">
    <property type="match status" value="1"/>
</dbReference>
<evidence type="ECO:0000313" key="3">
    <source>
        <dbReference type="EMBL" id="CAI4032952.1"/>
    </source>
</evidence>
<dbReference type="InterPro" id="IPR023485">
    <property type="entry name" value="Ptyr_pPase"/>
</dbReference>
<dbReference type="InterPro" id="IPR036196">
    <property type="entry name" value="Ptyr_pPase_sf"/>
</dbReference>
<evidence type="ECO:0000313" key="4">
    <source>
        <dbReference type="Proteomes" id="UP001179121"/>
    </source>
</evidence>
<keyword evidence="4" id="KW-1185">Reference proteome</keyword>
<feature type="domain" description="Phosphotyrosine protein phosphatase I" evidence="2">
    <location>
        <begin position="4"/>
        <end position="137"/>
    </location>
</feature>
<accession>A0AA86N1E4</accession>
<dbReference type="PANTHER" id="PTHR43428:SF1">
    <property type="entry name" value="ARSENATE REDUCTASE"/>
    <property type="match status" value="1"/>
</dbReference>
<dbReference type="PANTHER" id="PTHR43428">
    <property type="entry name" value="ARSENATE REDUCTASE"/>
    <property type="match status" value="1"/>
</dbReference>
<dbReference type="AlphaFoldDB" id="A0AA86N1E4"/>
<dbReference type="Pfam" id="PF01451">
    <property type="entry name" value="LMWPc"/>
    <property type="match status" value="1"/>
</dbReference>
<dbReference type="KEGG" id="nti:DNFV4_03382"/>